<organism evidence="1">
    <name type="scientific">marine sediment metagenome</name>
    <dbReference type="NCBI Taxonomy" id="412755"/>
    <lineage>
        <taxon>unclassified sequences</taxon>
        <taxon>metagenomes</taxon>
        <taxon>ecological metagenomes</taxon>
    </lineage>
</organism>
<dbReference type="InterPro" id="IPR023606">
    <property type="entry name" value="CoA-Trfase_III_dom_1_sf"/>
</dbReference>
<feature type="non-terminal residue" evidence="1">
    <location>
        <position position="66"/>
    </location>
</feature>
<dbReference type="EMBL" id="BARV01029899">
    <property type="protein sequence ID" value="GAI35228.1"/>
    <property type="molecule type" value="Genomic_DNA"/>
</dbReference>
<dbReference type="AlphaFoldDB" id="X1MVC5"/>
<gene>
    <name evidence="1" type="ORF">S06H3_47587</name>
</gene>
<dbReference type="SUPFAM" id="SSF89796">
    <property type="entry name" value="CoA-transferase family III (CaiB/BaiF)"/>
    <property type="match status" value="1"/>
</dbReference>
<evidence type="ECO:0000313" key="1">
    <source>
        <dbReference type="EMBL" id="GAI35228.1"/>
    </source>
</evidence>
<accession>X1MVC5</accession>
<name>X1MVC5_9ZZZZ</name>
<comment type="caution">
    <text evidence="1">The sequence shown here is derived from an EMBL/GenBank/DDBJ whole genome shotgun (WGS) entry which is preliminary data.</text>
</comment>
<evidence type="ECO:0008006" key="2">
    <source>
        <dbReference type="Google" id="ProtNLM"/>
    </source>
</evidence>
<sequence length="66" mass="7264">MRMEQKAEGMLSPYRVLDLTNEMGFLCGKVLADLGADVIKIEKPGGDPARSIGPFYHDIPDPEKMA</sequence>
<proteinExistence type="predicted"/>
<dbReference type="InterPro" id="IPR003673">
    <property type="entry name" value="CoA-Trfase_fam_III"/>
</dbReference>
<dbReference type="Gene3D" id="3.40.50.10540">
    <property type="entry name" value="Crotonobetainyl-coa:carnitine coa-transferase, domain 1"/>
    <property type="match status" value="1"/>
</dbReference>
<dbReference type="Pfam" id="PF02515">
    <property type="entry name" value="CoA_transf_3"/>
    <property type="match status" value="1"/>
</dbReference>
<dbReference type="GO" id="GO:0003824">
    <property type="term" value="F:catalytic activity"/>
    <property type="evidence" value="ECO:0007669"/>
    <property type="project" value="InterPro"/>
</dbReference>
<reference evidence="1" key="1">
    <citation type="journal article" date="2014" name="Front. Microbiol.">
        <title>High frequency of phylogenetically diverse reductive dehalogenase-homologous genes in deep subseafloor sedimentary metagenomes.</title>
        <authorList>
            <person name="Kawai M."/>
            <person name="Futagami T."/>
            <person name="Toyoda A."/>
            <person name="Takaki Y."/>
            <person name="Nishi S."/>
            <person name="Hori S."/>
            <person name="Arai W."/>
            <person name="Tsubouchi T."/>
            <person name="Morono Y."/>
            <person name="Uchiyama I."/>
            <person name="Ito T."/>
            <person name="Fujiyama A."/>
            <person name="Inagaki F."/>
            <person name="Takami H."/>
        </authorList>
    </citation>
    <scope>NUCLEOTIDE SEQUENCE</scope>
    <source>
        <strain evidence="1">Expedition CK06-06</strain>
    </source>
</reference>
<protein>
    <recommendedName>
        <fullName evidence="2">CoA transferase</fullName>
    </recommendedName>
</protein>